<evidence type="ECO:0008006" key="4">
    <source>
        <dbReference type="Google" id="ProtNLM"/>
    </source>
</evidence>
<evidence type="ECO:0000313" key="3">
    <source>
        <dbReference type="Proteomes" id="UP000826722"/>
    </source>
</evidence>
<protein>
    <recommendedName>
        <fullName evidence="4">General secretion pathway protein GspG</fullName>
    </recommendedName>
</protein>
<dbReference type="NCBIfam" id="TIGR02532">
    <property type="entry name" value="IV_pilin_GFxxxE"/>
    <property type="match status" value="1"/>
</dbReference>
<reference evidence="2" key="1">
    <citation type="journal article" date="2021" name="Arch. Microbiol.">
        <title>Methyloradius palustris gen. nov., sp. nov., a methanol-oxidizing bacterium isolated from snow.</title>
        <authorList>
            <person name="Miyadera T."/>
            <person name="Kojima H."/>
            <person name="Fukui M."/>
        </authorList>
    </citation>
    <scope>NUCLEOTIDE SEQUENCE</scope>
    <source>
        <strain evidence="2">Zm11</strain>
    </source>
</reference>
<sequence>MQAVKSKVSGFTIIELLVALVILGLIVTAAAPVVQLTVKRSKEQELKRYLWQIRDAIDAYKQAYDDGLIRRNANITGYPPSLKILVQGVENTKDPKKKKLYFLRQIPRDPFARDSELSAEQTWMKRSYASSFEEPKEGNDVYDVHSYSKEMGLDNRPYSAW</sequence>
<keyword evidence="1" id="KW-1133">Transmembrane helix</keyword>
<dbReference type="KEGG" id="mpau:ZMTM_19040"/>
<keyword evidence="1" id="KW-0472">Membrane</keyword>
<feature type="transmembrane region" description="Helical" evidence="1">
    <location>
        <begin position="12"/>
        <end position="38"/>
    </location>
</feature>
<dbReference type="RefSeq" id="WP_221763710.1">
    <property type="nucleotide sequence ID" value="NZ_AP024110.1"/>
</dbReference>
<evidence type="ECO:0000256" key="1">
    <source>
        <dbReference type="SAM" id="Phobius"/>
    </source>
</evidence>
<keyword evidence="1" id="KW-0812">Transmembrane</keyword>
<dbReference type="InterPro" id="IPR012902">
    <property type="entry name" value="N_methyl_site"/>
</dbReference>
<dbReference type="Gene3D" id="3.30.700.10">
    <property type="entry name" value="Glycoprotein, Type 4 Pilin"/>
    <property type="match status" value="1"/>
</dbReference>
<dbReference type="Pfam" id="PF07963">
    <property type="entry name" value="N_methyl"/>
    <property type="match status" value="1"/>
</dbReference>
<dbReference type="Proteomes" id="UP000826722">
    <property type="component" value="Chromosome"/>
</dbReference>
<dbReference type="EMBL" id="AP024110">
    <property type="protein sequence ID" value="BCM25645.1"/>
    <property type="molecule type" value="Genomic_DNA"/>
</dbReference>
<dbReference type="SUPFAM" id="SSF54523">
    <property type="entry name" value="Pili subunits"/>
    <property type="match status" value="1"/>
</dbReference>
<accession>A0A8D5JM97</accession>
<keyword evidence="3" id="KW-1185">Reference proteome</keyword>
<organism evidence="2 3">
    <name type="scientific">Methyloradius palustris</name>
    <dbReference type="NCBI Taxonomy" id="2778876"/>
    <lineage>
        <taxon>Bacteria</taxon>
        <taxon>Pseudomonadati</taxon>
        <taxon>Pseudomonadota</taxon>
        <taxon>Betaproteobacteria</taxon>
        <taxon>Nitrosomonadales</taxon>
        <taxon>Methylophilaceae</taxon>
        <taxon>Methyloradius</taxon>
    </lineage>
</organism>
<dbReference type="InterPro" id="IPR045584">
    <property type="entry name" value="Pilin-like"/>
</dbReference>
<name>A0A8D5JM97_9PROT</name>
<proteinExistence type="predicted"/>
<gene>
    <name evidence="2" type="ORF">ZMTM_19040</name>
</gene>
<dbReference type="AlphaFoldDB" id="A0A8D5JM97"/>
<evidence type="ECO:0000313" key="2">
    <source>
        <dbReference type="EMBL" id="BCM25645.1"/>
    </source>
</evidence>